<evidence type="ECO:0000313" key="2">
    <source>
        <dbReference type="Proteomes" id="UP000765509"/>
    </source>
</evidence>
<accession>A0A9Q3FTA9</accession>
<dbReference type="AlphaFoldDB" id="A0A9Q3FTA9"/>
<reference evidence="1" key="1">
    <citation type="submission" date="2021-03" db="EMBL/GenBank/DDBJ databases">
        <title>Draft genome sequence of rust myrtle Austropuccinia psidii MF-1, a brazilian biotype.</title>
        <authorList>
            <person name="Quecine M.C."/>
            <person name="Pachon D.M.R."/>
            <person name="Bonatelli M.L."/>
            <person name="Correr F.H."/>
            <person name="Franceschini L.M."/>
            <person name="Leite T.F."/>
            <person name="Margarido G.R.A."/>
            <person name="Almeida C.A."/>
            <person name="Ferrarezi J.A."/>
            <person name="Labate C.A."/>
        </authorList>
    </citation>
    <scope>NUCLEOTIDE SEQUENCE</scope>
    <source>
        <strain evidence="1">MF-1</strain>
    </source>
</reference>
<evidence type="ECO:0000313" key="1">
    <source>
        <dbReference type="EMBL" id="MBW0543107.1"/>
    </source>
</evidence>
<proteinExistence type="predicted"/>
<keyword evidence="2" id="KW-1185">Reference proteome</keyword>
<dbReference type="EMBL" id="AVOT02047846">
    <property type="protein sequence ID" value="MBW0543107.1"/>
    <property type="molecule type" value="Genomic_DNA"/>
</dbReference>
<name>A0A9Q3FTA9_9BASI</name>
<gene>
    <name evidence="1" type="ORF">O181_082822</name>
</gene>
<dbReference type="Proteomes" id="UP000765509">
    <property type="component" value="Unassembled WGS sequence"/>
</dbReference>
<sequence length="112" mass="12377">MARSHGLSRLEQACQSIVAKFSCLITATTSYDIARKTSQAIPTESGIKRLPSYPHQAHLTPSKLVAKTCSLVTIFFISPPPLPFFRQLVPIRYLGPPPPPPRIHIRALMAMV</sequence>
<protein>
    <submittedName>
        <fullName evidence="1">Uncharacterized protein</fullName>
    </submittedName>
</protein>
<comment type="caution">
    <text evidence="1">The sequence shown here is derived from an EMBL/GenBank/DDBJ whole genome shotgun (WGS) entry which is preliminary data.</text>
</comment>
<organism evidence="1 2">
    <name type="scientific">Austropuccinia psidii MF-1</name>
    <dbReference type="NCBI Taxonomy" id="1389203"/>
    <lineage>
        <taxon>Eukaryota</taxon>
        <taxon>Fungi</taxon>
        <taxon>Dikarya</taxon>
        <taxon>Basidiomycota</taxon>
        <taxon>Pucciniomycotina</taxon>
        <taxon>Pucciniomycetes</taxon>
        <taxon>Pucciniales</taxon>
        <taxon>Sphaerophragmiaceae</taxon>
        <taxon>Austropuccinia</taxon>
    </lineage>
</organism>